<dbReference type="InterPro" id="IPR020904">
    <property type="entry name" value="Sc_DH/Rdtase_CS"/>
</dbReference>
<reference evidence="4" key="1">
    <citation type="submission" date="2025-08" db="UniProtKB">
        <authorList>
            <consortium name="RefSeq"/>
        </authorList>
    </citation>
    <scope>IDENTIFICATION</scope>
</reference>
<protein>
    <submittedName>
        <fullName evidence="4">Estradiol 17-beta-dehydrogenase 8-like</fullName>
    </submittedName>
</protein>
<dbReference type="InParanoid" id="A0A7E5V900"/>
<dbReference type="Proteomes" id="UP000322000">
    <property type="component" value="Chromosome 1"/>
</dbReference>
<sequence length="252" mass="26946">MSFKNKVVLVTGASSGIGAAIASKFAEEGASVIIVGRNETKLKEVEAKCQRNGAKVLMLIADVTKDNDVVKMMRVAITWSGHWGIDILINNAGIAETADIWDENAMEVYERVIATNLRSVVFLTHLAVPYLTKNKGNIINISSIGSFAPLSTGYFAYCASKAGLDNFSRAIALDLATKGVRVNTVNPGPVRTDGFQTVGEEELNKFGAMTALGRISEPDEIADLVLFLASDKAKAITGSSFVSDNGTLLKRN</sequence>
<dbReference type="PANTHER" id="PTHR43975:SF2">
    <property type="entry name" value="EG:BACR7A4.14 PROTEIN-RELATED"/>
    <property type="match status" value="1"/>
</dbReference>
<dbReference type="Pfam" id="PF13561">
    <property type="entry name" value="adh_short_C2"/>
    <property type="match status" value="1"/>
</dbReference>
<dbReference type="PROSITE" id="PS00061">
    <property type="entry name" value="ADH_SHORT"/>
    <property type="match status" value="1"/>
</dbReference>
<dbReference type="PANTHER" id="PTHR43975">
    <property type="entry name" value="ZGC:101858"/>
    <property type="match status" value="1"/>
</dbReference>
<dbReference type="InterPro" id="IPR036291">
    <property type="entry name" value="NAD(P)-bd_dom_sf"/>
</dbReference>
<dbReference type="FunFam" id="3.40.50.720:FF:000084">
    <property type="entry name" value="Short-chain dehydrogenase reductase"/>
    <property type="match status" value="1"/>
</dbReference>
<evidence type="ECO:0000259" key="2">
    <source>
        <dbReference type="SMART" id="SM00822"/>
    </source>
</evidence>
<name>A0A7E5V900_TRINI</name>
<dbReference type="OrthoDB" id="47007at2759"/>
<gene>
    <name evidence="4" type="primary">LOC113491773</name>
</gene>
<feature type="domain" description="Ketoreductase" evidence="2">
    <location>
        <begin position="6"/>
        <end position="193"/>
    </location>
</feature>
<evidence type="ECO:0000313" key="4">
    <source>
        <dbReference type="RefSeq" id="XP_026724741.1"/>
    </source>
</evidence>
<dbReference type="GeneID" id="113491773"/>
<proteinExistence type="predicted"/>
<dbReference type="GO" id="GO:0016491">
    <property type="term" value="F:oxidoreductase activity"/>
    <property type="evidence" value="ECO:0007669"/>
    <property type="project" value="UniProtKB-KW"/>
</dbReference>
<dbReference type="InterPro" id="IPR057326">
    <property type="entry name" value="KR_dom"/>
</dbReference>
<dbReference type="SUPFAM" id="SSF51735">
    <property type="entry name" value="NAD(P)-binding Rossmann-fold domains"/>
    <property type="match status" value="1"/>
</dbReference>
<dbReference type="AlphaFoldDB" id="A0A7E5V900"/>
<dbReference type="PRINTS" id="PR00081">
    <property type="entry name" value="GDHRDH"/>
</dbReference>
<evidence type="ECO:0000256" key="1">
    <source>
        <dbReference type="ARBA" id="ARBA00023002"/>
    </source>
</evidence>
<dbReference type="SMART" id="SM00822">
    <property type="entry name" value="PKS_KR"/>
    <property type="match status" value="1"/>
</dbReference>
<dbReference type="KEGG" id="tnl:113491773"/>
<keyword evidence="3" id="KW-1185">Reference proteome</keyword>
<organism evidence="3 4">
    <name type="scientific">Trichoplusia ni</name>
    <name type="common">Cabbage looper</name>
    <dbReference type="NCBI Taxonomy" id="7111"/>
    <lineage>
        <taxon>Eukaryota</taxon>
        <taxon>Metazoa</taxon>
        <taxon>Ecdysozoa</taxon>
        <taxon>Arthropoda</taxon>
        <taxon>Hexapoda</taxon>
        <taxon>Insecta</taxon>
        <taxon>Pterygota</taxon>
        <taxon>Neoptera</taxon>
        <taxon>Endopterygota</taxon>
        <taxon>Lepidoptera</taxon>
        <taxon>Glossata</taxon>
        <taxon>Ditrysia</taxon>
        <taxon>Noctuoidea</taxon>
        <taxon>Noctuidae</taxon>
        <taxon>Plusiinae</taxon>
        <taxon>Trichoplusia</taxon>
    </lineage>
</organism>
<dbReference type="GO" id="GO:0006629">
    <property type="term" value="P:lipid metabolic process"/>
    <property type="evidence" value="ECO:0007669"/>
    <property type="project" value="UniProtKB-ARBA"/>
</dbReference>
<dbReference type="Gene3D" id="3.40.50.720">
    <property type="entry name" value="NAD(P)-binding Rossmann-like Domain"/>
    <property type="match status" value="1"/>
</dbReference>
<accession>A0A7E5V900</accession>
<evidence type="ECO:0000313" key="3">
    <source>
        <dbReference type="Proteomes" id="UP000322000"/>
    </source>
</evidence>
<dbReference type="PRINTS" id="PR00080">
    <property type="entry name" value="SDRFAMILY"/>
</dbReference>
<keyword evidence="1" id="KW-0560">Oxidoreductase</keyword>
<dbReference type="RefSeq" id="XP_026724741.1">
    <property type="nucleotide sequence ID" value="XM_026868940.1"/>
</dbReference>
<dbReference type="InterPro" id="IPR002347">
    <property type="entry name" value="SDR_fam"/>
</dbReference>